<comment type="caution">
    <text evidence="1">The sequence shown here is derived from an EMBL/GenBank/DDBJ whole genome shotgun (WGS) entry which is preliminary data.</text>
</comment>
<dbReference type="EMBL" id="JAHFXS010000001">
    <property type="protein sequence ID" value="KAG9991612.1"/>
    <property type="molecule type" value="Genomic_DNA"/>
</dbReference>
<feature type="non-terminal residue" evidence="1">
    <location>
        <position position="145"/>
    </location>
</feature>
<reference evidence="1" key="2">
    <citation type="submission" date="2021-08" db="EMBL/GenBank/DDBJ databases">
        <authorList>
            <person name="Gostincar C."/>
            <person name="Sun X."/>
            <person name="Song Z."/>
            <person name="Gunde-Cimerman N."/>
        </authorList>
    </citation>
    <scope>NUCLEOTIDE SEQUENCE</scope>
    <source>
        <strain evidence="1">EXF-9298</strain>
    </source>
</reference>
<name>A0A9P8K1P1_AURME</name>
<keyword evidence="2" id="KW-1185">Reference proteome</keyword>
<accession>A0A9P8K1P1</accession>
<dbReference type="Proteomes" id="UP000729357">
    <property type="component" value="Unassembled WGS sequence"/>
</dbReference>
<evidence type="ECO:0000313" key="1">
    <source>
        <dbReference type="EMBL" id="KAG9991612.1"/>
    </source>
</evidence>
<sequence length="145" mass="16417">MVTGLTIMLDILFQARNFKSGFLQQIGFDQYIAANQGRVGLAFVGLLSSHDIHPSFDTHAITQSSDHSPIGAEWISCHTLEHTTNSLQAYTTIFKDCRTWKKKEQGRTNSNGCCDDLEEALDKVVITTKRHSFYNHNTERAQKNR</sequence>
<organism evidence="1 2">
    <name type="scientific">Aureobasidium melanogenum</name>
    <name type="common">Aureobasidium pullulans var. melanogenum</name>
    <dbReference type="NCBI Taxonomy" id="46634"/>
    <lineage>
        <taxon>Eukaryota</taxon>
        <taxon>Fungi</taxon>
        <taxon>Dikarya</taxon>
        <taxon>Ascomycota</taxon>
        <taxon>Pezizomycotina</taxon>
        <taxon>Dothideomycetes</taxon>
        <taxon>Dothideomycetidae</taxon>
        <taxon>Dothideales</taxon>
        <taxon>Saccotheciaceae</taxon>
        <taxon>Aureobasidium</taxon>
    </lineage>
</organism>
<protein>
    <submittedName>
        <fullName evidence="1">Uncharacterized protein</fullName>
    </submittedName>
</protein>
<reference evidence="1" key="1">
    <citation type="journal article" date="2021" name="J Fungi (Basel)">
        <title>Virulence traits and population genomics of the black yeast Aureobasidium melanogenum.</title>
        <authorList>
            <person name="Cernosa A."/>
            <person name="Sun X."/>
            <person name="Gostincar C."/>
            <person name="Fang C."/>
            <person name="Gunde-Cimerman N."/>
            <person name="Song Z."/>
        </authorList>
    </citation>
    <scope>NUCLEOTIDE SEQUENCE</scope>
    <source>
        <strain evidence="1">EXF-9298</strain>
    </source>
</reference>
<gene>
    <name evidence="1" type="ORF">KCU98_g182</name>
</gene>
<evidence type="ECO:0000313" key="2">
    <source>
        <dbReference type="Proteomes" id="UP000729357"/>
    </source>
</evidence>
<proteinExistence type="predicted"/>
<dbReference type="AlphaFoldDB" id="A0A9P8K1P1"/>